<dbReference type="InterPro" id="IPR012438">
    <property type="entry name" value="DUF1639"/>
</dbReference>
<evidence type="ECO:0000313" key="2">
    <source>
        <dbReference type="EMBL" id="KAJ4973687.1"/>
    </source>
</evidence>
<feature type="region of interest" description="Disordered" evidence="1">
    <location>
        <begin position="53"/>
        <end position="93"/>
    </location>
</feature>
<dbReference type="PANTHER" id="PTHR33130:SF90">
    <property type="entry name" value="DUF1639 DOMAIN-CONTAINING PROTEIN"/>
    <property type="match status" value="1"/>
</dbReference>
<dbReference type="Proteomes" id="UP001141806">
    <property type="component" value="Unassembled WGS sequence"/>
</dbReference>
<comment type="caution">
    <text evidence="2">The sequence shown here is derived from an EMBL/GenBank/DDBJ whole genome shotgun (WGS) entry which is preliminary data.</text>
</comment>
<name>A0A9Q0KN62_9MAGN</name>
<gene>
    <name evidence="2" type="ORF">NE237_006861</name>
</gene>
<protein>
    <submittedName>
        <fullName evidence="2">Uncharacterized protein</fullName>
    </submittedName>
</protein>
<dbReference type="PANTHER" id="PTHR33130">
    <property type="entry name" value="PUTATIVE (DUF1639)-RELATED"/>
    <property type="match status" value="1"/>
</dbReference>
<dbReference type="EMBL" id="JAMYWD010000004">
    <property type="protein sequence ID" value="KAJ4973687.1"/>
    <property type="molecule type" value="Genomic_DNA"/>
</dbReference>
<accession>A0A9Q0KN62</accession>
<dbReference type="OrthoDB" id="769821at2759"/>
<keyword evidence="3" id="KW-1185">Reference proteome</keyword>
<evidence type="ECO:0000313" key="3">
    <source>
        <dbReference type="Proteomes" id="UP001141806"/>
    </source>
</evidence>
<evidence type="ECO:0000256" key="1">
    <source>
        <dbReference type="SAM" id="MobiDB-lite"/>
    </source>
</evidence>
<dbReference type="AlphaFoldDB" id="A0A9Q0KN62"/>
<sequence>MVFSGVPEREKLQKFMEMTPERRRPIHNFKLPAGLNWGNQQLVRCMKVNSNGEIPTVDLRSSDSEAESESFSGRRRESDSTKQKKSCTGLKNVKKLISPPIGAYGEKSATEGDAGDGIADDRAKFMSTAANNINVAIPEEVEEDESAAAAAAARPWSDGGRGGGSGVDVAGCSNSKNEERQQNSSDPQRTDNSKIKKITFKVRGSSPSQGSVEKKKYPKFSLSLSRKEIEDDLLSMMGPRRSRRPKKKARIVQQEDDVRNLVCFFVNLIESIFH</sequence>
<proteinExistence type="predicted"/>
<reference evidence="2" key="1">
    <citation type="journal article" date="2023" name="Plant J.">
        <title>The genome of the king protea, Protea cynaroides.</title>
        <authorList>
            <person name="Chang J."/>
            <person name="Duong T.A."/>
            <person name="Schoeman C."/>
            <person name="Ma X."/>
            <person name="Roodt D."/>
            <person name="Barker N."/>
            <person name="Li Z."/>
            <person name="Van de Peer Y."/>
            <person name="Mizrachi E."/>
        </authorList>
    </citation>
    <scope>NUCLEOTIDE SEQUENCE</scope>
    <source>
        <tissue evidence="2">Young leaves</tissue>
    </source>
</reference>
<feature type="region of interest" description="Disordered" evidence="1">
    <location>
        <begin position="146"/>
        <end position="217"/>
    </location>
</feature>
<feature type="compositionally biased region" description="Basic and acidic residues" evidence="1">
    <location>
        <begin position="72"/>
        <end position="82"/>
    </location>
</feature>
<organism evidence="2 3">
    <name type="scientific">Protea cynaroides</name>
    <dbReference type="NCBI Taxonomy" id="273540"/>
    <lineage>
        <taxon>Eukaryota</taxon>
        <taxon>Viridiplantae</taxon>
        <taxon>Streptophyta</taxon>
        <taxon>Embryophyta</taxon>
        <taxon>Tracheophyta</taxon>
        <taxon>Spermatophyta</taxon>
        <taxon>Magnoliopsida</taxon>
        <taxon>Proteales</taxon>
        <taxon>Proteaceae</taxon>
        <taxon>Protea</taxon>
    </lineage>
</organism>
<dbReference type="Pfam" id="PF07797">
    <property type="entry name" value="DUF1639"/>
    <property type="match status" value="1"/>
</dbReference>